<reference evidence="1 2" key="1">
    <citation type="submission" date="2024-01" db="EMBL/GenBank/DDBJ databases">
        <title>The genomes of 5 underutilized Papilionoideae crops provide insights into root nodulation and disease resistanc.</title>
        <authorList>
            <person name="Jiang F."/>
        </authorList>
    </citation>
    <scope>NUCLEOTIDE SEQUENCE [LARGE SCALE GENOMIC DNA]</scope>
    <source>
        <strain evidence="1">LVBAO_FW01</strain>
        <tissue evidence="1">Leaves</tissue>
    </source>
</reference>
<dbReference type="Proteomes" id="UP001367508">
    <property type="component" value="Unassembled WGS sequence"/>
</dbReference>
<accession>A0AAN9LQ10</accession>
<dbReference type="EMBL" id="JAYMYQ010000004">
    <property type="protein sequence ID" value="KAK7340165.1"/>
    <property type="molecule type" value="Genomic_DNA"/>
</dbReference>
<protein>
    <submittedName>
        <fullName evidence="1">Uncharacterized protein</fullName>
    </submittedName>
</protein>
<organism evidence="1 2">
    <name type="scientific">Canavalia gladiata</name>
    <name type="common">Sword bean</name>
    <name type="synonym">Dolichos gladiatus</name>
    <dbReference type="NCBI Taxonomy" id="3824"/>
    <lineage>
        <taxon>Eukaryota</taxon>
        <taxon>Viridiplantae</taxon>
        <taxon>Streptophyta</taxon>
        <taxon>Embryophyta</taxon>
        <taxon>Tracheophyta</taxon>
        <taxon>Spermatophyta</taxon>
        <taxon>Magnoliopsida</taxon>
        <taxon>eudicotyledons</taxon>
        <taxon>Gunneridae</taxon>
        <taxon>Pentapetalae</taxon>
        <taxon>rosids</taxon>
        <taxon>fabids</taxon>
        <taxon>Fabales</taxon>
        <taxon>Fabaceae</taxon>
        <taxon>Papilionoideae</taxon>
        <taxon>50 kb inversion clade</taxon>
        <taxon>NPAAA clade</taxon>
        <taxon>indigoferoid/millettioid clade</taxon>
        <taxon>Phaseoleae</taxon>
        <taxon>Canavalia</taxon>
    </lineage>
</organism>
<proteinExistence type="predicted"/>
<comment type="caution">
    <text evidence="1">The sequence shown here is derived from an EMBL/GenBank/DDBJ whole genome shotgun (WGS) entry which is preliminary data.</text>
</comment>
<keyword evidence="2" id="KW-1185">Reference proteome</keyword>
<evidence type="ECO:0000313" key="2">
    <source>
        <dbReference type="Proteomes" id="UP001367508"/>
    </source>
</evidence>
<gene>
    <name evidence="1" type="ORF">VNO77_20860</name>
</gene>
<name>A0AAN9LQ10_CANGL</name>
<dbReference type="AlphaFoldDB" id="A0AAN9LQ10"/>
<sequence length="196" mass="21873">MLNFLSTCQAEELIGILSAPLCKKRFQNFGGRSSSFVSLQEHKVTAEAARHLSNTGPSSVFSFIANHEGSIESSGTRFDSTKQDLGLIIETRGCSNCVCRPQTSDDSCLPLYPGCMVLIFEQSLLRGVFRQHHIWGNLPRSLRYTRNVSTRVIREWSGKLSENLIRIGAAESPVSYDLWESTANKWSPFRKALVVS</sequence>
<evidence type="ECO:0000313" key="1">
    <source>
        <dbReference type="EMBL" id="KAK7340165.1"/>
    </source>
</evidence>